<feature type="non-terminal residue" evidence="2">
    <location>
        <position position="1"/>
    </location>
</feature>
<feature type="transmembrane region" description="Helical" evidence="1">
    <location>
        <begin position="77"/>
        <end position="98"/>
    </location>
</feature>
<evidence type="ECO:0000256" key="1">
    <source>
        <dbReference type="SAM" id="Phobius"/>
    </source>
</evidence>
<proteinExistence type="predicted"/>
<gene>
    <name evidence="2" type="ORF">c0_g2_i1</name>
</gene>
<dbReference type="EMBL" id="GDHF01026552">
    <property type="protein sequence ID" value="JAI25762.1"/>
    <property type="molecule type" value="Transcribed_RNA"/>
</dbReference>
<name>A0A0K8UGI0_BACLA</name>
<accession>A0A0K8UGI0</accession>
<keyword evidence="1" id="KW-0472">Membrane</keyword>
<keyword evidence="1" id="KW-0812">Transmembrane</keyword>
<feature type="transmembrane region" description="Helical" evidence="1">
    <location>
        <begin position="119"/>
        <end position="138"/>
    </location>
</feature>
<organism evidence="2">
    <name type="scientific">Bactrocera latifrons</name>
    <name type="common">Malaysian fruit fly</name>
    <name type="synonym">Chaetodacus latifrons</name>
    <dbReference type="NCBI Taxonomy" id="174628"/>
    <lineage>
        <taxon>Eukaryota</taxon>
        <taxon>Metazoa</taxon>
        <taxon>Ecdysozoa</taxon>
        <taxon>Arthropoda</taxon>
        <taxon>Hexapoda</taxon>
        <taxon>Insecta</taxon>
        <taxon>Pterygota</taxon>
        <taxon>Neoptera</taxon>
        <taxon>Endopterygota</taxon>
        <taxon>Diptera</taxon>
        <taxon>Brachycera</taxon>
        <taxon>Muscomorpha</taxon>
        <taxon>Tephritoidea</taxon>
        <taxon>Tephritidae</taxon>
        <taxon>Bactrocera</taxon>
        <taxon>Bactrocera</taxon>
    </lineage>
</organism>
<reference evidence="2" key="1">
    <citation type="submission" date="2015-06" db="EMBL/GenBank/DDBJ databases">
        <authorList>
            <person name="Hoefler B.C."/>
            <person name="Straight P.D."/>
        </authorList>
    </citation>
    <scope>NUCLEOTIDE SEQUENCE</scope>
</reference>
<keyword evidence="1" id="KW-1133">Transmembrane helix</keyword>
<evidence type="ECO:0000313" key="2">
    <source>
        <dbReference type="EMBL" id="JAI25762.1"/>
    </source>
</evidence>
<protein>
    <submittedName>
        <fullName evidence="2">Uncharacterized protein</fullName>
    </submittedName>
</protein>
<dbReference type="AlphaFoldDB" id="A0A0K8UGI0"/>
<sequence>KKILTILLPNEGRCHRTDLICIIDTELAYSPLCIPRSVFRNRNRNSHPDTPTEIYMQRTHTHCQTHIYVLYYYIKPYIMYLVHVCIPCYLLITITMLAQTRSRKCLPIRHAKEGKDLKHKSATTTAITITTTMILIFLPTTL</sequence>